<protein>
    <submittedName>
        <fullName evidence="3">Chromatin modification-related protein eaf3</fullName>
    </submittedName>
</protein>
<name>A0A0A9VUB1_LYGHE</name>
<reference evidence="3" key="1">
    <citation type="journal article" date="2014" name="PLoS ONE">
        <title>Transcriptome-Based Identification of ABC Transporters in the Western Tarnished Plant Bug Lygus hesperus.</title>
        <authorList>
            <person name="Hull J.J."/>
            <person name="Chaney K."/>
            <person name="Geib S.M."/>
            <person name="Fabrick J.A."/>
            <person name="Brent C.S."/>
            <person name="Walsh D."/>
            <person name="Lavine L.C."/>
        </authorList>
    </citation>
    <scope>NUCLEOTIDE SEQUENCE</scope>
</reference>
<accession>A0A0A9VUB1</accession>
<proteinExistence type="predicted"/>
<dbReference type="EMBL" id="GBHO01044310">
    <property type="protein sequence ID" value="JAF99293.1"/>
    <property type="molecule type" value="Transcribed_RNA"/>
</dbReference>
<dbReference type="SUPFAM" id="SSF54160">
    <property type="entry name" value="Chromo domain-like"/>
    <property type="match status" value="1"/>
</dbReference>
<organism evidence="3">
    <name type="scientific">Lygus hesperus</name>
    <name type="common">Western plant bug</name>
    <dbReference type="NCBI Taxonomy" id="30085"/>
    <lineage>
        <taxon>Eukaryota</taxon>
        <taxon>Metazoa</taxon>
        <taxon>Ecdysozoa</taxon>
        <taxon>Arthropoda</taxon>
        <taxon>Hexapoda</taxon>
        <taxon>Insecta</taxon>
        <taxon>Pterygota</taxon>
        <taxon>Neoptera</taxon>
        <taxon>Paraneoptera</taxon>
        <taxon>Hemiptera</taxon>
        <taxon>Heteroptera</taxon>
        <taxon>Panheteroptera</taxon>
        <taxon>Cimicomorpha</taxon>
        <taxon>Miridae</taxon>
        <taxon>Mirini</taxon>
        <taxon>Lygus</taxon>
    </lineage>
</organism>
<gene>
    <name evidence="3" type="primary">alp13</name>
    <name evidence="3" type="ORF">CM83_102797</name>
</gene>
<dbReference type="GO" id="GO:0005694">
    <property type="term" value="C:chromosome"/>
    <property type="evidence" value="ECO:0007669"/>
    <property type="project" value="UniProtKB-ARBA"/>
</dbReference>
<sequence length="154" mass="17585">MDTTYSVDEEVLVEYNGFYYLAKVLQIRDENDTQVYHVKYNRFSTQYNENVSKSRLKKATPETVDAEENRKREYIQKQKLLKRAGNSTKNISNTTLSSPPHTGSSSSSPHVQGGEFTVESAKPVESSKSGEGGDSKRTRSTESMDQSWKRYRLQ</sequence>
<feature type="region of interest" description="Disordered" evidence="1">
    <location>
        <begin position="50"/>
        <end position="154"/>
    </location>
</feature>
<evidence type="ECO:0000313" key="3">
    <source>
        <dbReference type="EMBL" id="JAF99293.1"/>
    </source>
</evidence>
<dbReference type="InterPro" id="IPR016197">
    <property type="entry name" value="Chromo-like_dom_sf"/>
</dbReference>
<feature type="compositionally biased region" description="Low complexity" evidence="1">
    <location>
        <begin position="94"/>
        <end position="109"/>
    </location>
</feature>
<dbReference type="Gene3D" id="2.30.30.140">
    <property type="match status" value="1"/>
</dbReference>
<dbReference type="AlphaFoldDB" id="A0A0A9VUB1"/>
<dbReference type="Pfam" id="PF11717">
    <property type="entry name" value="Tudor-knot"/>
    <property type="match status" value="1"/>
</dbReference>
<feature type="domain" description="Tudor-knot" evidence="2">
    <location>
        <begin position="8"/>
        <end position="57"/>
    </location>
</feature>
<feature type="compositionally biased region" description="Basic and acidic residues" evidence="1">
    <location>
        <begin position="131"/>
        <end position="142"/>
    </location>
</feature>
<evidence type="ECO:0000256" key="1">
    <source>
        <dbReference type="SAM" id="MobiDB-lite"/>
    </source>
</evidence>
<evidence type="ECO:0000259" key="2">
    <source>
        <dbReference type="Pfam" id="PF11717"/>
    </source>
</evidence>
<dbReference type="InterPro" id="IPR025995">
    <property type="entry name" value="Tudor-knot"/>
</dbReference>
<feature type="compositionally biased region" description="Basic and acidic residues" evidence="1">
    <location>
        <begin position="67"/>
        <end position="76"/>
    </location>
</feature>
<reference evidence="3" key="2">
    <citation type="submission" date="2014-07" db="EMBL/GenBank/DDBJ databases">
        <authorList>
            <person name="Hull J."/>
        </authorList>
    </citation>
    <scope>NUCLEOTIDE SEQUENCE</scope>
</reference>